<dbReference type="Gene3D" id="3.30.2000.20">
    <property type="match status" value="1"/>
</dbReference>
<dbReference type="InterPro" id="IPR025395">
    <property type="entry name" value="Phage_tail_terminator-like"/>
</dbReference>
<comment type="caution">
    <text evidence="1">The sequence shown here is derived from an EMBL/GenBank/DDBJ whole genome shotgun (WGS) entry which is preliminary data.</text>
</comment>
<dbReference type="Pfam" id="PF13554">
    <property type="entry name" value="Phage_tail_terminator_5"/>
    <property type="match status" value="1"/>
</dbReference>
<sequence>MPSIETKIWMALKTRAETMVASLGLPASWPNQDFTPPSGNYLRISHIPNINTRPFLASDEPHRRMSILQIDVFAKKNQDIAVSTELAGKVAAFFPPDLPMRFDGVTVKVSKAPDVAQALPTDTHMQVPVSIRVEAIC</sequence>
<evidence type="ECO:0000313" key="1">
    <source>
        <dbReference type="EMBL" id="MCO6050842.1"/>
    </source>
</evidence>
<organism evidence="1 2">
    <name type="scientific">Mesorhizobium liriopis</name>
    <dbReference type="NCBI Taxonomy" id="2953882"/>
    <lineage>
        <taxon>Bacteria</taxon>
        <taxon>Pseudomonadati</taxon>
        <taxon>Pseudomonadota</taxon>
        <taxon>Alphaproteobacteria</taxon>
        <taxon>Hyphomicrobiales</taxon>
        <taxon>Phyllobacteriaceae</taxon>
        <taxon>Mesorhizobium</taxon>
    </lineage>
</organism>
<protein>
    <submittedName>
        <fullName evidence="1">DUF4128 domain-containing protein</fullName>
    </submittedName>
</protein>
<gene>
    <name evidence="1" type="ORF">NGM99_13745</name>
</gene>
<dbReference type="EMBL" id="JAMXQS010000006">
    <property type="protein sequence ID" value="MCO6050842.1"/>
    <property type="molecule type" value="Genomic_DNA"/>
</dbReference>
<proteinExistence type="predicted"/>
<evidence type="ECO:0000313" key="2">
    <source>
        <dbReference type="Proteomes" id="UP001205906"/>
    </source>
</evidence>
<name>A0ABT1C7U3_9HYPH</name>
<accession>A0ABT1C7U3</accession>
<keyword evidence="2" id="KW-1185">Reference proteome</keyword>
<dbReference type="Proteomes" id="UP001205906">
    <property type="component" value="Unassembled WGS sequence"/>
</dbReference>
<reference evidence="1 2" key="1">
    <citation type="submission" date="2022-06" db="EMBL/GenBank/DDBJ databases">
        <title>Mesorhizobium sp. strain RP14 Genome sequencing and assembly.</title>
        <authorList>
            <person name="Kim I."/>
        </authorList>
    </citation>
    <scope>NUCLEOTIDE SEQUENCE [LARGE SCALE GENOMIC DNA]</scope>
    <source>
        <strain evidence="2">RP14(2022)</strain>
    </source>
</reference>
<dbReference type="RefSeq" id="WP_252819808.1">
    <property type="nucleotide sequence ID" value="NZ_JAMXQS010000006.1"/>
</dbReference>